<dbReference type="SUPFAM" id="SSF48452">
    <property type="entry name" value="TPR-like"/>
    <property type="match status" value="1"/>
</dbReference>
<dbReference type="PROSITE" id="PS51257">
    <property type="entry name" value="PROKAR_LIPOPROTEIN"/>
    <property type="match status" value="1"/>
</dbReference>
<gene>
    <name evidence="8" type="ORF">HPE56_08415</name>
</gene>
<sequence length="478" mass="54088">MKNIIFLISTLLLVTACSDVLEEEPKAVATETFYRTADEIESTVFAAYAPVWNAFKNVFWLSLGTEVDYAVGRASLTNFTDWQDPLSGSNQSRTSAGWVNLYQSIRNANLVIENAPNSLEATDDEITQFVAEAKFIRALDYFYLVRLWGAIPLRTFENMLDENVARSSEEDVYAFIISDLEYAESNLPLNQDIGGRANQDAAKAVLAHVYLQLERWSDARDKALDLINSGKYSLLEINTSDDYYNIYGPDVITTPEEIFYFKYSVESGNSMAAYRHSSPSPYWNATNGVYALYADSVNTKVISEWDYNDLRKNFNLYNADIGFGLTTMLFKKFITPGVVNNNGSYDYPAYKFSDILLFYAEADCRLNNGPTADGMEKLNMIHRRAYGQETKVASSVDFVLSDYNADTFIDLVLKEGMYEQMDEGKRTLELKRTGKLAQAIEENMGLTVNPARYLWPIPNNEYDYNGAIDVTTNQNPGY</sequence>
<dbReference type="Pfam" id="PF07980">
    <property type="entry name" value="SusD_RagB"/>
    <property type="match status" value="1"/>
</dbReference>
<keyword evidence="4" id="KW-0472">Membrane</keyword>
<evidence type="ECO:0000259" key="7">
    <source>
        <dbReference type="Pfam" id="PF14322"/>
    </source>
</evidence>
<organism evidence="8 9">
    <name type="scientific">Maribacter aquimaris</name>
    <dbReference type="NCBI Taxonomy" id="2737171"/>
    <lineage>
        <taxon>Bacteria</taxon>
        <taxon>Pseudomonadati</taxon>
        <taxon>Bacteroidota</taxon>
        <taxon>Flavobacteriia</taxon>
        <taxon>Flavobacteriales</taxon>
        <taxon>Flavobacteriaceae</taxon>
        <taxon>Maribacter</taxon>
    </lineage>
</organism>
<dbReference type="Pfam" id="PF14322">
    <property type="entry name" value="SusD-like_3"/>
    <property type="match status" value="1"/>
</dbReference>
<evidence type="ECO:0000256" key="2">
    <source>
        <dbReference type="ARBA" id="ARBA00006275"/>
    </source>
</evidence>
<dbReference type="InterPro" id="IPR011990">
    <property type="entry name" value="TPR-like_helical_dom_sf"/>
</dbReference>
<accession>A0ABR7V1L6</accession>
<evidence type="ECO:0000313" key="9">
    <source>
        <dbReference type="Proteomes" id="UP001166021"/>
    </source>
</evidence>
<keyword evidence="3" id="KW-0732">Signal</keyword>
<evidence type="ECO:0000259" key="6">
    <source>
        <dbReference type="Pfam" id="PF07980"/>
    </source>
</evidence>
<keyword evidence="5" id="KW-0998">Cell outer membrane</keyword>
<dbReference type="InterPro" id="IPR033985">
    <property type="entry name" value="SusD-like_N"/>
</dbReference>
<protein>
    <submittedName>
        <fullName evidence="8">RagB/SusD family nutrient uptake outer membrane protein</fullName>
    </submittedName>
</protein>
<reference evidence="8" key="1">
    <citation type="submission" date="2020-05" db="EMBL/GenBank/DDBJ databases">
        <title>The draft genome sequence of Maribacter sp. ANRC-HE7.</title>
        <authorList>
            <person name="Mu L."/>
        </authorList>
    </citation>
    <scope>NUCLEOTIDE SEQUENCE</scope>
    <source>
        <strain evidence="8">ANRC-HE7</strain>
    </source>
</reference>
<dbReference type="Proteomes" id="UP001166021">
    <property type="component" value="Unassembled WGS sequence"/>
</dbReference>
<comment type="similarity">
    <text evidence="2">Belongs to the SusD family.</text>
</comment>
<feature type="domain" description="RagB/SusD" evidence="6">
    <location>
        <begin position="304"/>
        <end position="478"/>
    </location>
</feature>
<dbReference type="InterPro" id="IPR012944">
    <property type="entry name" value="SusD_RagB_dom"/>
</dbReference>
<proteinExistence type="inferred from homology"/>
<evidence type="ECO:0000313" key="8">
    <source>
        <dbReference type="EMBL" id="MBD0777814.1"/>
    </source>
</evidence>
<evidence type="ECO:0000256" key="1">
    <source>
        <dbReference type="ARBA" id="ARBA00004442"/>
    </source>
</evidence>
<dbReference type="CDD" id="cd08977">
    <property type="entry name" value="SusD"/>
    <property type="match status" value="1"/>
</dbReference>
<feature type="domain" description="SusD-like N-terminal" evidence="7">
    <location>
        <begin position="67"/>
        <end position="211"/>
    </location>
</feature>
<dbReference type="RefSeq" id="WP_188243328.1">
    <property type="nucleotide sequence ID" value="NZ_JABTCF010000004.1"/>
</dbReference>
<evidence type="ECO:0000256" key="3">
    <source>
        <dbReference type="ARBA" id="ARBA00022729"/>
    </source>
</evidence>
<dbReference type="EMBL" id="JABTCF010000004">
    <property type="protein sequence ID" value="MBD0777814.1"/>
    <property type="molecule type" value="Genomic_DNA"/>
</dbReference>
<dbReference type="Gene3D" id="1.25.40.390">
    <property type="match status" value="1"/>
</dbReference>
<comment type="caution">
    <text evidence="8">The sequence shown here is derived from an EMBL/GenBank/DDBJ whole genome shotgun (WGS) entry which is preliminary data.</text>
</comment>
<evidence type="ECO:0000256" key="5">
    <source>
        <dbReference type="ARBA" id="ARBA00023237"/>
    </source>
</evidence>
<evidence type="ECO:0000256" key="4">
    <source>
        <dbReference type="ARBA" id="ARBA00023136"/>
    </source>
</evidence>
<name>A0ABR7V1L6_9FLAO</name>
<keyword evidence="9" id="KW-1185">Reference proteome</keyword>
<comment type="subcellular location">
    <subcellularLocation>
        <location evidence="1">Cell outer membrane</location>
    </subcellularLocation>
</comment>